<keyword evidence="11" id="KW-0934">Plastid</keyword>
<proteinExistence type="inferred from homology"/>
<keyword evidence="7 10" id="KW-0793">Thylakoid</keyword>
<protein>
    <recommendedName>
        <fullName evidence="3 10">Photosystem I assembly protein Ycf4</fullName>
    </recommendedName>
</protein>
<dbReference type="GO" id="GO:0009522">
    <property type="term" value="C:photosystem I"/>
    <property type="evidence" value="ECO:0007669"/>
    <property type="project" value="InterPro"/>
</dbReference>
<evidence type="ECO:0000256" key="10">
    <source>
        <dbReference type="HAMAP-Rule" id="MF_00437"/>
    </source>
</evidence>
<evidence type="ECO:0000256" key="8">
    <source>
        <dbReference type="ARBA" id="ARBA00023136"/>
    </source>
</evidence>
<evidence type="ECO:0000256" key="4">
    <source>
        <dbReference type="ARBA" id="ARBA00022531"/>
    </source>
</evidence>
<comment type="function">
    <text evidence="1 10">Seems to be required for the assembly of the photosystem I complex.</text>
</comment>
<dbReference type="EMBL" id="MT211884">
    <property type="protein sequence ID" value="QJF58314.1"/>
    <property type="molecule type" value="Genomic_DNA"/>
</dbReference>
<comment type="similarity">
    <text evidence="2 10">Belongs to the Ycf4 family.</text>
</comment>
<feature type="transmembrane region" description="Helical" evidence="10">
    <location>
        <begin position="69"/>
        <end position="91"/>
    </location>
</feature>
<sequence length="190" mass="21892">MMKYIFNIFMINKKKDQILGSRRFSNYWWATITFIGGISFFLTGLSSYVKLELLPFRNSIDILFIPQGVIMVFYGTLAISLSIFLWLTIIWNVGAGYNEFNNDSGVITIFRVGFPGKNRSLLLEYRIKDIQAIKIDIKDGLTTKREMYLKTKDDREIPLTRVGQPLRLSEIEKQATELAKFLGVVLEGID</sequence>
<feature type="transmembrane region" description="Helical" evidence="10">
    <location>
        <begin position="27"/>
        <end position="49"/>
    </location>
</feature>
<dbReference type="PANTHER" id="PTHR33288:SF4">
    <property type="entry name" value="PHOTOSYSTEM I ASSEMBLY PROTEIN YCF4"/>
    <property type="match status" value="1"/>
</dbReference>
<dbReference type="HAMAP" id="MF_00437">
    <property type="entry name" value="Ycf4"/>
    <property type="match status" value="1"/>
</dbReference>
<evidence type="ECO:0000313" key="11">
    <source>
        <dbReference type="EMBL" id="QJF58513.1"/>
    </source>
</evidence>
<keyword evidence="11" id="KW-0150">Chloroplast</keyword>
<dbReference type="AlphaFoldDB" id="A0A6M3WB06"/>
<dbReference type="PANTHER" id="PTHR33288">
    <property type="match status" value="1"/>
</dbReference>
<evidence type="ECO:0000256" key="2">
    <source>
        <dbReference type="ARBA" id="ARBA00008198"/>
    </source>
</evidence>
<geneLocation type="chloroplast" evidence="11"/>
<name>A0A6M3WB06_COROI</name>
<gene>
    <name evidence="10" type="primary">ycf4</name>
</gene>
<dbReference type="GO" id="GO:0015979">
    <property type="term" value="P:photosynthesis"/>
    <property type="evidence" value="ECO:0007669"/>
    <property type="project" value="UniProtKB-UniRule"/>
</dbReference>
<evidence type="ECO:0000256" key="1">
    <source>
        <dbReference type="ARBA" id="ARBA00002862"/>
    </source>
</evidence>
<dbReference type="EMBL" id="MT211887">
    <property type="protein sequence ID" value="QJF58911.1"/>
    <property type="molecule type" value="Genomic_DNA"/>
</dbReference>
<evidence type="ECO:0000256" key="7">
    <source>
        <dbReference type="ARBA" id="ARBA00023078"/>
    </source>
</evidence>
<evidence type="ECO:0000256" key="9">
    <source>
        <dbReference type="ARBA" id="ARBA00046286"/>
    </source>
</evidence>
<dbReference type="GO" id="GO:0009535">
    <property type="term" value="C:chloroplast thylakoid membrane"/>
    <property type="evidence" value="ECO:0007669"/>
    <property type="project" value="UniProtKB-SubCell"/>
</dbReference>
<organism evidence="11">
    <name type="scientific">Corallina officinalis</name>
    <name type="common">Coral seaweed</name>
    <dbReference type="NCBI Taxonomy" id="35170"/>
    <lineage>
        <taxon>Eukaryota</taxon>
        <taxon>Rhodophyta</taxon>
        <taxon>Florideophyceae</taxon>
        <taxon>Corallinophycidae</taxon>
        <taxon>Corallinales</taxon>
        <taxon>Corallinaceae</taxon>
        <taxon>Corallinoideae</taxon>
        <taxon>Corallina</taxon>
    </lineage>
</organism>
<reference evidence="11" key="1">
    <citation type="submission" date="2020-03" db="EMBL/GenBank/DDBJ databases">
        <title>Mitochondrial and Plastid genome variability of Corallina officinalis (Corallinales, Rhodophyta).</title>
        <authorList>
            <person name="Yesson C."/>
            <person name="Bian X."/>
            <person name="Williamson C."/>
            <person name="Briscoe A.G."/>
            <person name="Brodie J."/>
        </authorList>
    </citation>
    <scope>NUCLEOTIDE SEQUENCE</scope>
</reference>
<dbReference type="EMBL" id="MT211885">
    <property type="protein sequence ID" value="QJF58513.1"/>
    <property type="molecule type" value="Genomic_DNA"/>
</dbReference>
<keyword evidence="5 10" id="KW-0812">Transmembrane</keyword>
<evidence type="ECO:0000256" key="3">
    <source>
        <dbReference type="ARBA" id="ARBA00015395"/>
    </source>
</evidence>
<comment type="subcellular location">
    <subcellularLocation>
        <location evidence="9">Plastid thylakoid membrane</location>
        <topology evidence="9">Multi-pass membrane protein</topology>
    </subcellularLocation>
    <subcellularLocation>
        <location evidence="10">Plastid</location>
        <location evidence="10">Chloroplast thylakoid membrane</location>
        <topology evidence="10">Multi-pass membrane protein</topology>
    </subcellularLocation>
</comment>
<keyword evidence="4 10" id="KW-0602">Photosynthesis</keyword>
<evidence type="ECO:0000256" key="5">
    <source>
        <dbReference type="ARBA" id="ARBA00022692"/>
    </source>
</evidence>
<keyword evidence="8 10" id="KW-0472">Membrane</keyword>
<dbReference type="NCBIfam" id="NF002712">
    <property type="entry name" value="PRK02542.1"/>
    <property type="match status" value="1"/>
</dbReference>
<evidence type="ECO:0000256" key="6">
    <source>
        <dbReference type="ARBA" id="ARBA00022989"/>
    </source>
</evidence>
<accession>A0A6M3WB06</accession>
<dbReference type="EMBL" id="MT211886">
    <property type="protein sequence ID" value="QJF58712.1"/>
    <property type="molecule type" value="Genomic_DNA"/>
</dbReference>
<dbReference type="Pfam" id="PF02392">
    <property type="entry name" value="Ycf4"/>
    <property type="match status" value="1"/>
</dbReference>
<dbReference type="InterPro" id="IPR003359">
    <property type="entry name" value="PSI_Ycf4_assembly"/>
</dbReference>
<keyword evidence="6 10" id="KW-1133">Transmembrane helix</keyword>